<evidence type="ECO:0000313" key="2">
    <source>
        <dbReference type="EMBL" id="PIV65321.1"/>
    </source>
</evidence>
<dbReference type="EMBL" id="PETJ01000005">
    <property type="protein sequence ID" value="PIV65321.1"/>
    <property type="molecule type" value="Genomic_DNA"/>
</dbReference>
<dbReference type="InterPro" id="IPR027434">
    <property type="entry name" value="Homing_endonucl"/>
</dbReference>
<dbReference type="Gene3D" id="1.10.10.60">
    <property type="entry name" value="Homeodomain-like"/>
    <property type="match status" value="1"/>
</dbReference>
<sequence>MRLIDKILPKKLRELYWQQKMSSPEIAKIYHCHQTTIRRRFKKYGIKVRTLSEARINFGEVKIPKRELKKLYLDKKMTAFEISKKFHCCQRTVLNKLLEHRVPIRTISEASVLKPSRYPRYDFSGNLEEKAYLIGFRLGDLTVEERNQSAPTIYVRASSTKPIFVHLMNKLFSPYGHVWNNNKPSKTGNFNVKCYLNRSFNFLLKKEDLIEPWILKNKKYFAAFLAGYTDAEGCFQISKNGKNSNFSIKSEDKNILFQISQQLNKLGILCRPPRLTRKKGTIRKGIINNKDEWTLLVGRKNSLLKLIKMTNPYLKHPEKREKIIAVRKNILERYRKFNIYWSNRWDKLYLREGIKI</sequence>
<protein>
    <recommendedName>
        <fullName evidence="1">DOD-type homing endonuclease domain-containing protein</fullName>
    </recommendedName>
</protein>
<dbReference type="Pfam" id="PF14528">
    <property type="entry name" value="LAGLIDADG_3"/>
    <property type="match status" value="1"/>
</dbReference>
<dbReference type="InterPro" id="IPR004042">
    <property type="entry name" value="Intein_endonuc_central"/>
</dbReference>
<dbReference type="PROSITE" id="PS50819">
    <property type="entry name" value="INTEIN_ENDONUCLEASE"/>
    <property type="match status" value="1"/>
</dbReference>
<dbReference type="Proteomes" id="UP000230766">
    <property type="component" value="Unassembled WGS sequence"/>
</dbReference>
<dbReference type="SUPFAM" id="SSF55608">
    <property type="entry name" value="Homing endonucleases"/>
    <property type="match status" value="1"/>
</dbReference>
<dbReference type="AlphaFoldDB" id="A0A2M7ECB1"/>
<evidence type="ECO:0000313" key="3">
    <source>
        <dbReference type="Proteomes" id="UP000230766"/>
    </source>
</evidence>
<feature type="domain" description="DOD-type homing endonuclease" evidence="1">
    <location>
        <begin position="133"/>
        <end position="268"/>
    </location>
</feature>
<name>A0A2M7ECB1_9BACT</name>
<accession>A0A2M7ECB1</accession>
<evidence type="ECO:0000259" key="1">
    <source>
        <dbReference type="PROSITE" id="PS50819"/>
    </source>
</evidence>
<reference evidence="3" key="1">
    <citation type="submission" date="2017-09" db="EMBL/GenBank/DDBJ databases">
        <title>Depth-based differentiation of microbial function through sediment-hosted aquifers and enrichment of novel symbionts in the deep terrestrial subsurface.</title>
        <authorList>
            <person name="Probst A.J."/>
            <person name="Ladd B."/>
            <person name="Jarett J.K."/>
            <person name="Geller-Mcgrath D.E."/>
            <person name="Sieber C.M.K."/>
            <person name="Emerson J.B."/>
            <person name="Anantharaman K."/>
            <person name="Thomas B.C."/>
            <person name="Malmstrom R."/>
            <person name="Stieglmeier M."/>
            <person name="Klingl A."/>
            <person name="Woyke T."/>
            <person name="Ryan C.M."/>
            <person name="Banfield J.F."/>
        </authorList>
    </citation>
    <scope>NUCLEOTIDE SEQUENCE [LARGE SCALE GENOMIC DNA]</scope>
</reference>
<proteinExistence type="predicted"/>
<comment type="caution">
    <text evidence="2">The sequence shown here is derived from an EMBL/GenBank/DDBJ whole genome shotgun (WGS) entry which is preliminary data.</text>
</comment>
<gene>
    <name evidence="2" type="ORF">COS09_00120</name>
</gene>
<organism evidence="2 3">
    <name type="scientific">Candidatus Nealsonbacteria bacterium CG01_land_8_20_14_3_00_12</name>
    <dbReference type="NCBI Taxonomy" id="1974697"/>
    <lineage>
        <taxon>Bacteria</taxon>
        <taxon>Candidatus Nealsoniibacteriota</taxon>
    </lineage>
</organism>
<dbReference type="InterPro" id="IPR004860">
    <property type="entry name" value="LAGLIDADG_dom"/>
</dbReference>
<dbReference type="GO" id="GO:0004519">
    <property type="term" value="F:endonuclease activity"/>
    <property type="evidence" value="ECO:0007669"/>
    <property type="project" value="InterPro"/>
</dbReference>
<dbReference type="Gene3D" id="3.10.28.10">
    <property type="entry name" value="Homing endonucleases"/>
    <property type="match status" value="1"/>
</dbReference>